<dbReference type="Proteomes" id="UP000194236">
    <property type="component" value="Unassembled WGS sequence"/>
</dbReference>
<dbReference type="SMART" id="SM00751">
    <property type="entry name" value="BSD"/>
    <property type="match status" value="1"/>
</dbReference>
<dbReference type="GO" id="GO:0045202">
    <property type="term" value="C:synapse"/>
    <property type="evidence" value="ECO:0007669"/>
    <property type="project" value="TreeGrafter"/>
</dbReference>
<comment type="caution">
    <text evidence="3">The sequence shown here is derived from an EMBL/GenBank/DDBJ whole genome shotgun (WGS) entry which is preliminary data.</text>
</comment>
<dbReference type="InterPro" id="IPR005607">
    <property type="entry name" value="BSD_dom"/>
</dbReference>
<dbReference type="GO" id="GO:0005794">
    <property type="term" value="C:Golgi apparatus"/>
    <property type="evidence" value="ECO:0007669"/>
    <property type="project" value="TreeGrafter"/>
</dbReference>
<dbReference type="OrthoDB" id="47923at2759"/>
<name>A0A1Y3AXD0_EURMA</name>
<dbReference type="PANTHER" id="PTHR16019:SF6">
    <property type="entry name" value="SYNAPSE-ASSOCIATED PROTEIN 1"/>
    <property type="match status" value="1"/>
</dbReference>
<feature type="domain" description="BSD" evidence="2">
    <location>
        <begin position="58"/>
        <end position="110"/>
    </location>
</feature>
<dbReference type="Gene3D" id="1.10.3970.10">
    <property type="entry name" value="BSD domain"/>
    <property type="match status" value="1"/>
</dbReference>
<feature type="compositionally biased region" description="Low complexity" evidence="1">
    <location>
        <begin position="129"/>
        <end position="143"/>
    </location>
</feature>
<keyword evidence="4" id="KW-1185">Reference proteome</keyword>
<dbReference type="EMBL" id="MUJZ01059180">
    <property type="protein sequence ID" value="OTF71815.1"/>
    <property type="molecule type" value="Genomic_DNA"/>
</dbReference>
<feature type="region of interest" description="Disordered" evidence="1">
    <location>
        <begin position="1"/>
        <end position="26"/>
    </location>
</feature>
<feature type="compositionally biased region" description="Basic and acidic residues" evidence="1">
    <location>
        <begin position="1"/>
        <end position="21"/>
    </location>
</feature>
<sequence>MQDFTKEQQEFIKEHGGKTDLAEPPWIGCDDDEEKVKVEILSLSQDKRNFVRSPPAGVEFPFDMNASYPIALALLREDPELAKMRYEIVPKLVNEETFWKNYFYRVSLIKQDPNLTNNNNNVHRGGDIGKSWGSTKSSSSSSSEGPDDPNDQIETMGETEFISDTFQNSNLSVDDVRQDMYKLGIHTNNNDGI</sequence>
<protein>
    <submittedName>
        <fullName evidence="3">Synapse-associated protein 1-like protein</fullName>
    </submittedName>
</protein>
<feature type="region of interest" description="Disordered" evidence="1">
    <location>
        <begin position="114"/>
        <end position="161"/>
    </location>
</feature>
<dbReference type="GO" id="GO:0005634">
    <property type="term" value="C:nucleus"/>
    <property type="evidence" value="ECO:0007669"/>
    <property type="project" value="TreeGrafter"/>
</dbReference>
<evidence type="ECO:0000313" key="3">
    <source>
        <dbReference type="EMBL" id="OTF71815.1"/>
    </source>
</evidence>
<accession>A0A1Y3AXD0</accession>
<organism evidence="3 4">
    <name type="scientific">Euroglyphus maynei</name>
    <name type="common">Mayne's house dust mite</name>
    <dbReference type="NCBI Taxonomy" id="6958"/>
    <lineage>
        <taxon>Eukaryota</taxon>
        <taxon>Metazoa</taxon>
        <taxon>Ecdysozoa</taxon>
        <taxon>Arthropoda</taxon>
        <taxon>Chelicerata</taxon>
        <taxon>Arachnida</taxon>
        <taxon>Acari</taxon>
        <taxon>Acariformes</taxon>
        <taxon>Sarcoptiformes</taxon>
        <taxon>Astigmata</taxon>
        <taxon>Psoroptidia</taxon>
        <taxon>Analgoidea</taxon>
        <taxon>Pyroglyphidae</taxon>
        <taxon>Pyroglyphinae</taxon>
        <taxon>Euroglyphus</taxon>
    </lineage>
</organism>
<dbReference type="GO" id="GO:0048172">
    <property type="term" value="P:regulation of short-term neuronal synaptic plasticity"/>
    <property type="evidence" value="ECO:0007669"/>
    <property type="project" value="TreeGrafter"/>
</dbReference>
<proteinExistence type="predicted"/>
<dbReference type="AlphaFoldDB" id="A0A1Y3AXD0"/>
<evidence type="ECO:0000313" key="4">
    <source>
        <dbReference type="Proteomes" id="UP000194236"/>
    </source>
</evidence>
<dbReference type="InterPro" id="IPR051494">
    <property type="entry name" value="BSD_domain-containing"/>
</dbReference>
<evidence type="ECO:0000259" key="2">
    <source>
        <dbReference type="PROSITE" id="PS50858"/>
    </source>
</evidence>
<dbReference type="GO" id="GO:0038203">
    <property type="term" value="P:TORC2 signaling"/>
    <property type="evidence" value="ECO:0007669"/>
    <property type="project" value="TreeGrafter"/>
</dbReference>
<dbReference type="SUPFAM" id="SSF140383">
    <property type="entry name" value="BSD domain-like"/>
    <property type="match status" value="1"/>
</dbReference>
<reference evidence="3 4" key="1">
    <citation type="submission" date="2017-03" db="EMBL/GenBank/DDBJ databases">
        <title>Genome Survey of Euroglyphus maynei.</title>
        <authorList>
            <person name="Arlian L.G."/>
            <person name="Morgan M.S."/>
            <person name="Rider S.D."/>
        </authorList>
    </citation>
    <scope>NUCLEOTIDE SEQUENCE [LARGE SCALE GENOMIC DNA]</scope>
    <source>
        <strain evidence="3">Arlian Lab</strain>
        <tissue evidence="3">Whole body</tissue>
    </source>
</reference>
<evidence type="ECO:0000256" key="1">
    <source>
        <dbReference type="SAM" id="MobiDB-lite"/>
    </source>
</evidence>
<dbReference type="InterPro" id="IPR035925">
    <property type="entry name" value="BSD_dom_sf"/>
</dbReference>
<dbReference type="PROSITE" id="PS50858">
    <property type="entry name" value="BSD"/>
    <property type="match status" value="1"/>
</dbReference>
<dbReference type="PANTHER" id="PTHR16019">
    <property type="entry name" value="SYNAPSE-ASSOCIATED PROTEIN"/>
    <property type="match status" value="1"/>
</dbReference>
<gene>
    <name evidence="3" type="ORF">BLA29_005207</name>
</gene>
<dbReference type="Pfam" id="PF03909">
    <property type="entry name" value="BSD"/>
    <property type="match status" value="1"/>
</dbReference>